<organism evidence="1 2">
    <name type="scientific">Franzmannia qiaohouensis</name>
    <dbReference type="NCBI Taxonomy" id="1329370"/>
    <lineage>
        <taxon>Bacteria</taxon>
        <taxon>Pseudomonadati</taxon>
        <taxon>Pseudomonadota</taxon>
        <taxon>Gammaproteobacteria</taxon>
        <taxon>Oceanospirillales</taxon>
        <taxon>Halomonadaceae</taxon>
        <taxon>Franzmannia</taxon>
    </lineage>
</organism>
<reference evidence="1 2" key="1">
    <citation type="submission" date="2023-04" db="EMBL/GenBank/DDBJ databases">
        <title>A long-awaited taxogenomic arrangement of the family Halomonadaceae.</title>
        <authorList>
            <person name="De La Haba R."/>
            <person name="Chuvochina M."/>
            <person name="Wittouck S."/>
            <person name="Arahal D.R."/>
            <person name="Sanchez-Porro C."/>
            <person name="Hugenholtz P."/>
            <person name="Ventosa A."/>
        </authorList>
    </citation>
    <scope>NUCLEOTIDE SEQUENCE [LARGE SCALE GENOMIC DNA]</scope>
    <source>
        <strain evidence="1 2">DSM 26770</strain>
    </source>
</reference>
<accession>A0ABU1HJ51</accession>
<dbReference type="Proteomes" id="UP001251374">
    <property type="component" value="Unassembled WGS sequence"/>
</dbReference>
<dbReference type="RefSeq" id="WP_309724939.1">
    <property type="nucleotide sequence ID" value="NZ_JARWAM010000020.1"/>
</dbReference>
<keyword evidence="2" id="KW-1185">Reference proteome</keyword>
<sequence>MRPITYRHYPSFTRRYVRSVMKMMGLPKKPSIEAEIFGQMVLGEQVVHSINGEMLMLEWHHSREGRLVVPEPSLSGWLQTVQLSKVQGDAWS</sequence>
<evidence type="ECO:0000313" key="1">
    <source>
        <dbReference type="EMBL" id="MDR5907518.1"/>
    </source>
</evidence>
<comment type="caution">
    <text evidence="1">The sequence shown here is derived from an EMBL/GenBank/DDBJ whole genome shotgun (WGS) entry which is preliminary data.</text>
</comment>
<proteinExistence type="predicted"/>
<name>A0ABU1HJ51_9GAMM</name>
<dbReference type="EMBL" id="JARWAM010000020">
    <property type="protein sequence ID" value="MDR5907518.1"/>
    <property type="molecule type" value="Genomic_DNA"/>
</dbReference>
<gene>
    <name evidence="1" type="ORF">QC821_19760</name>
</gene>
<evidence type="ECO:0000313" key="2">
    <source>
        <dbReference type="Proteomes" id="UP001251374"/>
    </source>
</evidence>
<protein>
    <submittedName>
        <fullName evidence="1">Uncharacterized protein</fullName>
    </submittedName>
</protein>